<gene>
    <name evidence="6" type="ORF">VV02_25345</name>
</gene>
<evidence type="ECO:0000256" key="4">
    <source>
        <dbReference type="ARBA" id="ARBA00022741"/>
    </source>
</evidence>
<dbReference type="EMBL" id="CP011112">
    <property type="protein sequence ID" value="AKU18393.1"/>
    <property type="molecule type" value="Genomic_DNA"/>
</dbReference>
<evidence type="ECO:0000256" key="3">
    <source>
        <dbReference type="ARBA" id="ARBA00022722"/>
    </source>
</evidence>
<dbReference type="OrthoDB" id="159782at2"/>
<proteinExistence type="predicted"/>
<sequence>MTRDESLRLHGILDAVAAIRTYLARGELSDDLVFDAVCMRFVEIGEAVKDLPSHLRDSEPDLPWSTITGLRDRLAHRYFDTSREVIAATAGQDLSDLEAAATRMLDRLQVPD</sequence>
<evidence type="ECO:0000313" key="7">
    <source>
        <dbReference type="Proteomes" id="UP000066480"/>
    </source>
</evidence>
<reference evidence="6 7" key="1">
    <citation type="submission" date="2015-03" db="EMBL/GenBank/DDBJ databases">
        <title>Luteipulveratus halotolerans sp. nov., a novel actinobacterium (Dermacoccaceae) from Sarawak, Malaysia.</title>
        <authorList>
            <person name="Juboi H."/>
            <person name="Basik A."/>
            <person name="Shamsul S.S."/>
            <person name="Arnold P."/>
            <person name="Schmitt E.K."/>
            <person name="Sanglier J.-J."/>
            <person name="Yeo T."/>
        </authorList>
    </citation>
    <scope>NUCLEOTIDE SEQUENCE [LARGE SCALE GENOMIC DNA]</scope>
    <source>
        <strain evidence="6 7">MN07-A0370</strain>
    </source>
</reference>
<dbReference type="GO" id="GO:0110001">
    <property type="term" value="C:toxin-antitoxin complex"/>
    <property type="evidence" value="ECO:0007669"/>
    <property type="project" value="InterPro"/>
</dbReference>
<name>A0A0K1JP80_9MICO</name>
<evidence type="ECO:0000256" key="2">
    <source>
        <dbReference type="ARBA" id="ARBA00022649"/>
    </source>
</evidence>
<keyword evidence="3" id="KW-0540">Nuclease</keyword>
<protein>
    <recommendedName>
        <fullName evidence="8">DUF86 domain-containing protein</fullName>
    </recommendedName>
</protein>
<keyword evidence="5" id="KW-0378">Hydrolase</keyword>
<evidence type="ECO:0000256" key="1">
    <source>
        <dbReference type="ARBA" id="ARBA00022553"/>
    </source>
</evidence>
<keyword evidence="1" id="KW-0597">Phosphoprotein</keyword>
<dbReference type="InterPro" id="IPR008201">
    <property type="entry name" value="HepT-like"/>
</dbReference>
<dbReference type="PANTHER" id="PTHR34139:SF1">
    <property type="entry name" value="RNASE MJ1380-RELATED"/>
    <property type="match status" value="1"/>
</dbReference>
<evidence type="ECO:0000256" key="5">
    <source>
        <dbReference type="ARBA" id="ARBA00022801"/>
    </source>
</evidence>
<dbReference type="KEGG" id="lmoi:VV02_25345"/>
<dbReference type="GO" id="GO:0004540">
    <property type="term" value="F:RNA nuclease activity"/>
    <property type="evidence" value="ECO:0007669"/>
    <property type="project" value="InterPro"/>
</dbReference>
<evidence type="ECO:0000313" key="6">
    <source>
        <dbReference type="EMBL" id="AKU18393.1"/>
    </source>
</evidence>
<dbReference type="AlphaFoldDB" id="A0A0K1JP80"/>
<dbReference type="Proteomes" id="UP000066480">
    <property type="component" value="Chromosome"/>
</dbReference>
<dbReference type="GO" id="GO:0016787">
    <property type="term" value="F:hydrolase activity"/>
    <property type="evidence" value="ECO:0007669"/>
    <property type="project" value="UniProtKB-KW"/>
</dbReference>
<dbReference type="InterPro" id="IPR051813">
    <property type="entry name" value="HepT_RNase_toxin"/>
</dbReference>
<keyword evidence="4" id="KW-0547">Nucleotide-binding</keyword>
<dbReference type="PANTHER" id="PTHR34139">
    <property type="entry name" value="UPF0331 PROTEIN MJ0127"/>
    <property type="match status" value="1"/>
</dbReference>
<evidence type="ECO:0008006" key="8">
    <source>
        <dbReference type="Google" id="ProtNLM"/>
    </source>
</evidence>
<keyword evidence="7" id="KW-1185">Reference proteome</keyword>
<keyword evidence="2" id="KW-1277">Toxin-antitoxin system</keyword>
<dbReference type="Pfam" id="PF01934">
    <property type="entry name" value="HepT-like"/>
    <property type="match status" value="1"/>
</dbReference>
<dbReference type="RefSeq" id="WP_052596164.1">
    <property type="nucleotide sequence ID" value="NZ_CP011112.1"/>
</dbReference>
<organism evidence="6 7">
    <name type="scientific">Luteipulveratus mongoliensis</name>
    <dbReference type="NCBI Taxonomy" id="571913"/>
    <lineage>
        <taxon>Bacteria</taxon>
        <taxon>Bacillati</taxon>
        <taxon>Actinomycetota</taxon>
        <taxon>Actinomycetes</taxon>
        <taxon>Micrococcales</taxon>
        <taxon>Dermacoccaceae</taxon>
        <taxon>Luteipulveratus</taxon>
    </lineage>
</organism>
<accession>A0A0K1JP80</accession>
<dbReference type="STRING" id="571913.VV02_25345"/>
<dbReference type="GO" id="GO:0000166">
    <property type="term" value="F:nucleotide binding"/>
    <property type="evidence" value="ECO:0007669"/>
    <property type="project" value="UniProtKB-KW"/>
</dbReference>